<name>A0A2K2FD61_9CLOT</name>
<dbReference type="RefSeq" id="WP_103082478.1">
    <property type="nucleotide sequence ID" value="NZ_CP021850.1"/>
</dbReference>
<comment type="caution">
    <text evidence="1">The sequence shown here is derived from an EMBL/GenBank/DDBJ whole genome shotgun (WGS) entry which is preliminary data.</text>
</comment>
<dbReference type="KEGG" id="cthd:CDO33_12185"/>
<protein>
    <submittedName>
        <fullName evidence="1">Uncharacterized protein</fullName>
    </submittedName>
</protein>
<dbReference type="PROSITE" id="PS51257">
    <property type="entry name" value="PROKAR_LIPOPROTEIN"/>
    <property type="match status" value="1"/>
</dbReference>
<gene>
    <name evidence="1" type="ORF">CDQ84_14635</name>
</gene>
<proteinExistence type="predicted"/>
<sequence>MHTKEKVKIIVLLFMLFSAIAFSCKSYYKIFTSNNYSIDMDEYLSYALAGTTQLILSNNSEHIKILSCYPEKDKIILVLEGNIPINVHSEDIESLFYIVDDYNNKARLQITGIFCDETLKPPQYQWIISCEAQVKGRPTKFNLNYKNYKIPIILTNIKSNSKHRNAFNISESGNVKVAAITRYVDTLLEVTLISDIRSNIASIDCFKKDIVLSDKNGNIYYALDRNTYNVNTFYFDAKLSDELELDISSINVSYNDAENSHTSIMLKGNWHMLLR</sequence>
<keyword evidence="2" id="KW-1185">Reference proteome</keyword>
<dbReference type="OrthoDB" id="1948877at2"/>
<accession>A0A2K2FD61</accession>
<organism evidence="1 2">
    <name type="scientific">Clostridium thermosuccinogenes</name>
    <dbReference type="NCBI Taxonomy" id="84032"/>
    <lineage>
        <taxon>Bacteria</taxon>
        <taxon>Bacillati</taxon>
        <taxon>Bacillota</taxon>
        <taxon>Clostridia</taxon>
        <taxon>Eubacteriales</taxon>
        <taxon>Clostridiaceae</taxon>
        <taxon>Clostridium</taxon>
    </lineage>
</organism>
<reference evidence="1 2" key="1">
    <citation type="submission" date="2017-06" db="EMBL/GenBank/DDBJ databases">
        <title>Investigating the central metabolism of Clostridium thermosuccinogenes.</title>
        <authorList>
            <person name="Koendjbiharie J.G."/>
            <person name="van Kranenburg R."/>
        </authorList>
    </citation>
    <scope>NUCLEOTIDE SEQUENCE [LARGE SCALE GENOMIC DNA]</scope>
    <source>
        <strain evidence="1 2">DSM 5806</strain>
    </source>
</reference>
<evidence type="ECO:0000313" key="2">
    <source>
        <dbReference type="Proteomes" id="UP000236151"/>
    </source>
</evidence>
<dbReference type="Proteomes" id="UP000236151">
    <property type="component" value="Unassembled WGS sequence"/>
</dbReference>
<evidence type="ECO:0000313" key="1">
    <source>
        <dbReference type="EMBL" id="PNT96722.1"/>
    </source>
</evidence>
<dbReference type="EMBL" id="NIOJ01000045">
    <property type="protein sequence ID" value="PNT96722.1"/>
    <property type="molecule type" value="Genomic_DNA"/>
</dbReference>
<dbReference type="AlphaFoldDB" id="A0A2K2FD61"/>